<dbReference type="InParanoid" id="G0EFN0"/>
<reference evidence="2 3" key="1">
    <citation type="journal article" date="2011" name="Stand. Genomic Sci.">
        <title>Complete genome sequence of the hyperthermophilic chemolithoautotroph Pyrolobus fumarii type strain (1A).</title>
        <authorList>
            <person name="Anderson I."/>
            <person name="Goker M."/>
            <person name="Nolan M."/>
            <person name="Lucas S."/>
            <person name="Hammon N."/>
            <person name="Deshpande S."/>
            <person name="Cheng J.F."/>
            <person name="Tapia R."/>
            <person name="Han C."/>
            <person name="Goodwin L."/>
            <person name="Pitluck S."/>
            <person name="Huntemann M."/>
            <person name="Liolios K."/>
            <person name="Ivanova N."/>
            <person name="Pagani I."/>
            <person name="Mavromatis K."/>
            <person name="Ovchinikova G."/>
            <person name="Pati A."/>
            <person name="Chen A."/>
            <person name="Palaniappan K."/>
            <person name="Land M."/>
            <person name="Hauser L."/>
            <person name="Brambilla E.M."/>
            <person name="Huber H."/>
            <person name="Yasawong M."/>
            <person name="Rohde M."/>
            <person name="Spring S."/>
            <person name="Abt B."/>
            <person name="Sikorski J."/>
            <person name="Wirth R."/>
            <person name="Detter J.C."/>
            <person name="Woyke T."/>
            <person name="Bristow J."/>
            <person name="Eisen J.A."/>
            <person name="Markowitz V."/>
            <person name="Hugenholtz P."/>
            <person name="Kyrpides N.C."/>
            <person name="Klenk H.P."/>
            <person name="Lapidus A."/>
        </authorList>
    </citation>
    <scope>NUCLEOTIDE SEQUENCE [LARGE SCALE GENOMIC DNA]</scope>
    <source>
        <strain evidence="3">DSM 11204 / 1A</strain>
    </source>
</reference>
<organism evidence="2 3">
    <name type="scientific">Pyrolobus fumarii (strain DSM 11204 / 1A)</name>
    <dbReference type="NCBI Taxonomy" id="694429"/>
    <lineage>
        <taxon>Archaea</taxon>
        <taxon>Thermoproteota</taxon>
        <taxon>Thermoprotei</taxon>
        <taxon>Desulfurococcales</taxon>
        <taxon>Pyrodictiaceae</taxon>
        <taxon>Pyrolobus</taxon>
    </lineage>
</organism>
<dbReference type="Proteomes" id="UP000001037">
    <property type="component" value="Chromosome"/>
</dbReference>
<keyword evidence="1" id="KW-0812">Transmembrane</keyword>
<gene>
    <name evidence="2" type="ordered locus">Pyrfu_0329</name>
</gene>
<keyword evidence="1" id="KW-0472">Membrane</keyword>
<sequence length="117" mass="12903">MAEERRDKTQVYLERAKSLEEKARSTFNMGFVALGSMLVLAKFLKDVIAQTIVILLGLGVAGVAVLQAAIMSRDAERIWERLLRDPSPYPKLTLIQGILLLAIGVAALILALLGLWR</sequence>
<evidence type="ECO:0000313" key="3">
    <source>
        <dbReference type="Proteomes" id="UP000001037"/>
    </source>
</evidence>
<name>G0EFN0_PYRF1</name>
<dbReference type="HOGENOM" id="CLU_2103598_0_0_2"/>
<evidence type="ECO:0000256" key="1">
    <source>
        <dbReference type="SAM" id="Phobius"/>
    </source>
</evidence>
<feature type="transmembrane region" description="Helical" evidence="1">
    <location>
        <begin position="92"/>
        <end position="116"/>
    </location>
</feature>
<keyword evidence="1" id="KW-1133">Transmembrane helix</keyword>
<keyword evidence="3" id="KW-1185">Reference proteome</keyword>
<accession>G0EFN0</accession>
<dbReference type="KEGG" id="pfm:Pyrfu_0329"/>
<proteinExistence type="predicted"/>
<feature type="transmembrane region" description="Helical" evidence="1">
    <location>
        <begin position="47"/>
        <end position="71"/>
    </location>
</feature>
<dbReference type="RefSeq" id="WP_014025878.1">
    <property type="nucleotide sequence ID" value="NC_015931.1"/>
</dbReference>
<protein>
    <submittedName>
        <fullName evidence="2">Uncharacterized protein</fullName>
    </submittedName>
</protein>
<dbReference type="STRING" id="694429.Pyrfu_0329"/>
<dbReference type="AlphaFoldDB" id="G0EFN0"/>
<dbReference type="EMBL" id="CP002838">
    <property type="protein sequence ID" value="AEM38201.1"/>
    <property type="molecule type" value="Genomic_DNA"/>
</dbReference>
<dbReference type="GeneID" id="11139973"/>
<evidence type="ECO:0000313" key="2">
    <source>
        <dbReference type="EMBL" id="AEM38201.1"/>
    </source>
</evidence>